<evidence type="ECO:0000256" key="1">
    <source>
        <dbReference type="SAM" id="MobiDB-lite"/>
    </source>
</evidence>
<proteinExistence type="predicted"/>
<sequence>MQLLASPISYSEIYKYETSMTMNTLSEVQVFDNADHNTRTVDGHRTFHVMGGVQCVTLASGVQTCSCISPWIGARLCPTRGARPAVRGDECNEIGLQLNTPYKNFPRRGSQPPVPHSGATPDSTTKDYTNGKYCWKVWIHPNRY</sequence>
<dbReference type="Proteomes" id="UP000499080">
    <property type="component" value="Unassembled WGS sequence"/>
</dbReference>
<dbReference type="EMBL" id="BGPR01007879">
    <property type="protein sequence ID" value="GBN30185.1"/>
    <property type="molecule type" value="Genomic_DNA"/>
</dbReference>
<comment type="caution">
    <text evidence="2">The sequence shown here is derived from an EMBL/GenBank/DDBJ whole genome shotgun (WGS) entry which is preliminary data.</text>
</comment>
<accession>A0A4Y2MST1</accession>
<name>A0A4Y2MST1_ARAVE</name>
<organism evidence="2 3">
    <name type="scientific">Araneus ventricosus</name>
    <name type="common">Orbweaver spider</name>
    <name type="synonym">Epeira ventricosa</name>
    <dbReference type="NCBI Taxonomy" id="182803"/>
    <lineage>
        <taxon>Eukaryota</taxon>
        <taxon>Metazoa</taxon>
        <taxon>Ecdysozoa</taxon>
        <taxon>Arthropoda</taxon>
        <taxon>Chelicerata</taxon>
        <taxon>Arachnida</taxon>
        <taxon>Araneae</taxon>
        <taxon>Araneomorphae</taxon>
        <taxon>Entelegynae</taxon>
        <taxon>Araneoidea</taxon>
        <taxon>Araneidae</taxon>
        <taxon>Araneus</taxon>
    </lineage>
</organism>
<evidence type="ECO:0000313" key="3">
    <source>
        <dbReference type="Proteomes" id="UP000499080"/>
    </source>
</evidence>
<dbReference type="OrthoDB" id="10069752at2759"/>
<keyword evidence="3" id="KW-1185">Reference proteome</keyword>
<protein>
    <submittedName>
        <fullName evidence="2">Uncharacterized protein</fullName>
    </submittedName>
</protein>
<reference evidence="2 3" key="1">
    <citation type="journal article" date="2019" name="Sci. Rep.">
        <title>Orb-weaving spider Araneus ventricosus genome elucidates the spidroin gene catalogue.</title>
        <authorList>
            <person name="Kono N."/>
            <person name="Nakamura H."/>
            <person name="Ohtoshi R."/>
            <person name="Moran D.A.P."/>
            <person name="Shinohara A."/>
            <person name="Yoshida Y."/>
            <person name="Fujiwara M."/>
            <person name="Mori M."/>
            <person name="Tomita M."/>
            <person name="Arakawa K."/>
        </authorList>
    </citation>
    <scope>NUCLEOTIDE SEQUENCE [LARGE SCALE GENOMIC DNA]</scope>
</reference>
<evidence type="ECO:0000313" key="2">
    <source>
        <dbReference type="EMBL" id="GBN30185.1"/>
    </source>
</evidence>
<gene>
    <name evidence="2" type="ORF">AVEN_104452_1</name>
</gene>
<feature type="region of interest" description="Disordered" evidence="1">
    <location>
        <begin position="102"/>
        <end position="125"/>
    </location>
</feature>
<dbReference type="AlphaFoldDB" id="A0A4Y2MST1"/>